<keyword evidence="1 2" id="KW-0535">Nitrogen fixation</keyword>
<dbReference type="KEGG" id="sted:SPTER_05600"/>
<dbReference type="Gene3D" id="3.40.50.1980">
    <property type="entry name" value="Nitrogenase molybdenum iron protein domain"/>
    <property type="match status" value="1"/>
</dbReference>
<evidence type="ECO:0000259" key="3">
    <source>
        <dbReference type="Pfam" id="PF00148"/>
    </source>
</evidence>
<dbReference type="Proteomes" id="UP000320776">
    <property type="component" value="Chromosome"/>
</dbReference>
<dbReference type="Pfam" id="PF00148">
    <property type="entry name" value="Oxidored_nitro"/>
    <property type="match status" value="1"/>
</dbReference>
<dbReference type="OrthoDB" id="9767044at2"/>
<keyword evidence="4" id="KW-0560">Oxidoreductase</keyword>
<evidence type="ECO:0000313" key="4">
    <source>
        <dbReference type="EMBL" id="QDR79287.1"/>
    </source>
</evidence>
<dbReference type="PROSITE" id="PS00699">
    <property type="entry name" value="NITROGENASE_1_1"/>
    <property type="match status" value="1"/>
</dbReference>
<evidence type="ECO:0000256" key="1">
    <source>
        <dbReference type="ARBA" id="ARBA00023231"/>
    </source>
</evidence>
<feature type="domain" description="Nitrogenase/oxidoreductase component 1" evidence="3">
    <location>
        <begin position="50"/>
        <end position="464"/>
    </location>
</feature>
<protein>
    <submittedName>
        <fullName evidence="4">Light-independent protochlorophyllide reductase subunit B</fullName>
        <ecNumber evidence="4">1.3.7.7</ecNumber>
    </submittedName>
</protein>
<name>A0A517DPQ4_9FIRM</name>
<gene>
    <name evidence="4" type="primary">bchB_3</name>
    <name evidence="4" type="ORF">SPTER_05600</name>
</gene>
<dbReference type="Gene3D" id="3.40.50.12380">
    <property type="entry name" value="Nitrogenase MoFe cofactor biosynthesis protein NifE, C-terminal"/>
    <property type="match status" value="1"/>
</dbReference>
<dbReference type="InterPro" id="IPR000510">
    <property type="entry name" value="Nase/OxRdtase_comp1"/>
</dbReference>
<dbReference type="RefSeq" id="WP_144348954.1">
    <property type="nucleotide sequence ID" value="NZ_CP036259.1"/>
</dbReference>
<evidence type="ECO:0000256" key="2">
    <source>
        <dbReference type="RuleBase" id="RU004021"/>
    </source>
</evidence>
<dbReference type="InterPro" id="IPR000318">
    <property type="entry name" value="Nase_comp1_CS"/>
</dbReference>
<dbReference type="InterPro" id="IPR049939">
    <property type="entry name" value="NifE-like"/>
</dbReference>
<keyword evidence="5" id="KW-1185">Reference proteome</keyword>
<sequence length="519" mass="57720">MSLLEDKTVPGRESRLEACIAYGGTACSLKGENKGCLKNQERAFSQSGLCQLLPTMGMLLTLPDTAVVVHGAIGCTANGVSTVIGIRLRNVQKGNPHAKDGIWVSTNLTESDVVHGGEAKLENAILETYERYSPKSIVVFQTCTPSIIGDDVASVIDRVRNKLAIPVLVAYCEGFKTKVWATGYDVAFHAIVHGFIESDKEGRPPRRPADDKRQRPLVNVINLASVGKPDEDEITRLLNAIGIDVTIGPNFATREVIRNMTQADLTISVCPTHDDYFIDYLYKEYGVPYVLKDMPIGLENTRTWLLDIAGHFGLEQQAAAVIAAEEQKVWQAVAKYQPVLSGKTVFLSAGEFRALVTGALFQELGMEVVGVRSYHHDHFGKDYYEKLVQKQNGKNFAVDIANFQPFELTNLLQKTKPDLFVGHITDNIWAAKQGLPTVTIFRIFDSYIGYQGFYAVAKKAARVLKNYSFNRNLAKNTKNPYKPVWYEQNPFAFIKVQEAFQTWEQESAATQTAKEVIVR</sequence>
<dbReference type="AlphaFoldDB" id="A0A517DPQ4"/>
<evidence type="ECO:0000313" key="5">
    <source>
        <dbReference type="Proteomes" id="UP000320776"/>
    </source>
</evidence>
<comment type="similarity">
    <text evidence="2">Belongs to the NifD/NifK/NifE/NifN family.</text>
</comment>
<dbReference type="GO" id="GO:0016163">
    <property type="term" value="F:nitrogenase activity"/>
    <property type="evidence" value="ECO:0007669"/>
    <property type="project" value="InterPro"/>
</dbReference>
<dbReference type="PROSITE" id="PS00090">
    <property type="entry name" value="NITROGENASE_1_2"/>
    <property type="match status" value="1"/>
</dbReference>
<proteinExistence type="inferred from homology"/>
<dbReference type="PANTHER" id="PTHR42956">
    <property type="entry name" value="NITROGENASE IRON-MOLYBDENUM COFACTOR BIOSYNTHESIS PROTEIN NIFE"/>
    <property type="match status" value="1"/>
</dbReference>
<dbReference type="SUPFAM" id="SSF53807">
    <property type="entry name" value="Helical backbone' metal receptor"/>
    <property type="match status" value="1"/>
</dbReference>
<organism evidence="4 5">
    <name type="scientific">Sporomusa termitida</name>
    <dbReference type="NCBI Taxonomy" id="2377"/>
    <lineage>
        <taxon>Bacteria</taxon>
        <taxon>Bacillati</taxon>
        <taxon>Bacillota</taxon>
        <taxon>Negativicutes</taxon>
        <taxon>Selenomonadales</taxon>
        <taxon>Sporomusaceae</taxon>
        <taxon>Sporomusa</taxon>
    </lineage>
</organism>
<dbReference type="EC" id="1.3.7.7" evidence="4"/>
<dbReference type="EMBL" id="CP036259">
    <property type="protein sequence ID" value="QDR79287.1"/>
    <property type="molecule type" value="Genomic_DNA"/>
</dbReference>
<dbReference type="PANTHER" id="PTHR42956:SF1">
    <property type="entry name" value="NITROGENASE IRON-MOLYBDENUM COFACTOR BIOSYNTHESIS PROTEIN NIFE"/>
    <property type="match status" value="1"/>
</dbReference>
<accession>A0A517DPQ4</accession>
<reference evidence="4 5" key="1">
    <citation type="submission" date="2019-02" db="EMBL/GenBank/DDBJ databases">
        <title>Closed genome of Sporomusa termitida DSM 4440.</title>
        <authorList>
            <person name="Poehlein A."/>
            <person name="Daniel R."/>
        </authorList>
    </citation>
    <scope>NUCLEOTIDE SEQUENCE [LARGE SCALE GENOMIC DNA]</scope>
    <source>
        <strain evidence="4 5">DSM 4440</strain>
    </source>
</reference>